<evidence type="ECO:0000256" key="10">
    <source>
        <dbReference type="ARBA" id="ARBA00023303"/>
    </source>
</evidence>
<dbReference type="PANTHER" id="PTHR21522">
    <property type="entry name" value="PROTON CHANNEL OTOP"/>
    <property type="match status" value="1"/>
</dbReference>
<name>A0A9J7MVP5_BRAFL</name>
<evidence type="ECO:0000256" key="5">
    <source>
        <dbReference type="ARBA" id="ARBA00022692"/>
    </source>
</evidence>
<keyword evidence="7 12" id="KW-1133">Transmembrane helix</keyword>
<sequence>MGCLAACLWPLVTGDSRRSQQDGRVSTVLLLVNIVAFAAVLSTSSALAPDGTVFPVTTQTVRIVLILCVGPGLIAMMSFFCCYKNYRVFYGMTSHGEATSLVGPTALSSKLTVLGIFAFGAGTILMDIFSVNAIAQCLDATPTFDSDVVNLVFHVLKLLFVLCQMGFLRKFSDATFHSAPLFRYLFFFVLAGDISIWVHTLVANTVTQDGGITTLTHNNTMNGTIHGNSTIHARECTQRTTYQHRLLTDVEPYLYPFTLEYALLASGILYGMWANMRVLEDVGGGDSVELREVRDKVHQGSMGRPSGNEVRGGHRQREEQAEEEEEGRYQELPSASVGLPQAHSTPFTEGEHTNVRPGATLGTFRPQLPPATVRHQSHGLPHQSHGVPHQSQGLRISTVDAGPSYLAYDNVALDIDDLVESSVDGDNDVIVMEPEKDDGSHSRPLSPTVVIVEEPGQATSSRMGMGERTISFASNVAEAPSTLAARSPPPSSYPSRASLLTQQGETGKEPGGCTCFMAGFLISALLLVLAILLKDQTNYDSYIIAYFVVKIFVTLTMMAACWLGFQTMERYEFVWTGYAENDALLVIAAIGFFVYDYFGFASAFAGWYEGNGDDYRRIIAPLLFFDVATNMIQVWLQATLLIAAIRRRPVFQSLESSGVFKFQVWTYLIITNIGLWVLNSFIDLKDADTTPIQSGYYGEVQWYQVTRFVAPLCIFFRFMSALSSWEIYSTYRGQTAQSTRFSEA</sequence>
<organism evidence="13 14">
    <name type="scientific">Branchiostoma floridae</name>
    <name type="common">Florida lancelet</name>
    <name type="synonym">Amphioxus</name>
    <dbReference type="NCBI Taxonomy" id="7739"/>
    <lineage>
        <taxon>Eukaryota</taxon>
        <taxon>Metazoa</taxon>
        <taxon>Chordata</taxon>
        <taxon>Cephalochordata</taxon>
        <taxon>Leptocardii</taxon>
        <taxon>Amphioxiformes</taxon>
        <taxon>Branchiostomatidae</taxon>
        <taxon>Branchiostoma</taxon>
    </lineage>
</organism>
<protein>
    <submittedName>
        <fullName evidence="14">Uncharacterized protein LOC118420442</fullName>
    </submittedName>
</protein>
<dbReference type="GO" id="GO:0005886">
    <property type="term" value="C:plasma membrane"/>
    <property type="evidence" value="ECO:0000318"/>
    <property type="project" value="GO_Central"/>
</dbReference>
<evidence type="ECO:0000313" key="13">
    <source>
        <dbReference type="Proteomes" id="UP000001554"/>
    </source>
</evidence>
<dbReference type="Proteomes" id="UP000001554">
    <property type="component" value="Chromosome 8"/>
</dbReference>
<accession>A0A9J7MVP5</accession>
<feature type="transmembrane region" description="Helical" evidence="12">
    <location>
        <begin position="511"/>
        <end position="531"/>
    </location>
</feature>
<feature type="transmembrane region" description="Helical" evidence="12">
    <location>
        <begin position="618"/>
        <end position="643"/>
    </location>
</feature>
<feature type="transmembrane region" description="Helical" evidence="12">
    <location>
        <begin position="702"/>
        <end position="722"/>
    </location>
</feature>
<proteinExistence type="inferred from homology"/>
<keyword evidence="3" id="KW-0813">Transport</keyword>
<comment type="similarity">
    <text evidence="2">Belongs to the otopetrin family.</text>
</comment>
<keyword evidence="13" id="KW-1185">Reference proteome</keyword>
<dbReference type="OMA" id="TIHAREC"/>
<evidence type="ECO:0000256" key="6">
    <source>
        <dbReference type="ARBA" id="ARBA00022781"/>
    </source>
</evidence>
<evidence type="ECO:0000256" key="12">
    <source>
        <dbReference type="SAM" id="Phobius"/>
    </source>
</evidence>
<feature type="transmembrane region" description="Helical" evidence="12">
    <location>
        <begin position="253"/>
        <end position="273"/>
    </location>
</feature>
<keyword evidence="5 12" id="KW-0812">Transmembrane</keyword>
<keyword evidence="9 12" id="KW-0472">Membrane</keyword>
<feature type="transmembrane region" description="Helical" evidence="12">
    <location>
        <begin position="60"/>
        <end position="83"/>
    </location>
</feature>
<dbReference type="InterPro" id="IPR004878">
    <property type="entry name" value="Otopetrin"/>
</dbReference>
<keyword evidence="6" id="KW-0375">Hydrogen ion transport</keyword>
<dbReference type="GO" id="GO:0015252">
    <property type="term" value="F:proton channel activity"/>
    <property type="evidence" value="ECO:0000318"/>
    <property type="project" value="GO_Central"/>
</dbReference>
<evidence type="ECO:0000256" key="1">
    <source>
        <dbReference type="ARBA" id="ARBA00004651"/>
    </source>
</evidence>
<dbReference type="KEGG" id="bfo:118420442"/>
<feature type="transmembrane region" description="Helical" evidence="12">
    <location>
        <begin position="543"/>
        <end position="563"/>
    </location>
</feature>
<feature type="transmembrane region" description="Helical" evidence="12">
    <location>
        <begin position="584"/>
        <end position="606"/>
    </location>
</feature>
<evidence type="ECO:0000256" key="9">
    <source>
        <dbReference type="ARBA" id="ARBA00023136"/>
    </source>
</evidence>
<dbReference type="PANTHER" id="PTHR21522:SF68">
    <property type="entry name" value="G-PROTEIN COUPLED RECEPTORS FAMILY 3 PROFILE DOMAIN-CONTAINING PROTEIN"/>
    <property type="match status" value="1"/>
</dbReference>
<evidence type="ECO:0000256" key="3">
    <source>
        <dbReference type="ARBA" id="ARBA00022448"/>
    </source>
</evidence>
<feature type="transmembrane region" description="Helical" evidence="12">
    <location>
        <begin position="27"/>
        <end position="48"/>
    </location>
</feature>
<dbReference type="GO" id="GO:1902600">
    <property type="term" value="P:proton transmembrane transport"/>
    <property type="evidence" value="ECO:0000318"/>
    <property type="project" value="GO_Central"/>
</dbReference>
<dbReference type="AlphaFoldDB" id="A0A9J7MVP5"/>
<keyword evidence="4" id="KW-1003">Cell membrane</keyword>
<dbReference type="RefSeq" id="XP_035683132.1">
    <property type="nucleotide sequence ID" value="XM_035827239.1"/>
</dbReference>
<comment type="subcellular location">
    <subcellularLocation>
        <location evidence="1">Cell membrane</location>
        <topology evidence="1">Multi-pass membrane protein</topology>
    </subcellularLocation>
</comment>
<keyword evidence="10" id="KW-0407">Ion channel</keyword>
<feature type="transmembrane region" description="Helical" evidence="12">
    <location>
        <begin position="151"/>
        <end position="169"/>
    </location>
</feature>
<feature type="transmembrane region" description="Helical" evidence="12">
    <location>
        <begin position="181"/>
        <end position="202"/>
    </location>
</feature>
<gene>
    <name evidence="14" type="primary">LOC118420442</name>
</gene>
<dbReference type="OrthoDB" id="6429739at2759"/>
<feature type="region of interest" description="Disordered" evidence="11">
    <location>
        <begin position="482"/>
        <end position="505"/>
    </location>
</feature>
<feature type="transmembrane region" description="Helical" evidence="12">
    <location>
        <begin position="664"/>
        <end position="682"/>
    </location>
</feature>
<evidence type="ECO:0000256" key="8">
    <source>
        <dbReference type="ARBA" id="ARBA00023065"/>
    </source>
</evidence>
<dbReference type="GeneID" id="118420442"/>
<feature type="region of interest" description="Disordered" evidence="11">
    <location>
        <begin position="296"/>
        <end position="390"/>
    </location>
</feature>
<feature type="transmembrane region" description="Helical" evidence="12">
    <location>
        <begin position="111"/>
        <end position="131"/>
    </location>
</feature>
<evidence type="ECO:0000256" key="2">
    <source>
        <dbReference type="ARBA" id="ARBA00006513"/>
    </source>
</evidence>
<reference evidence="14" key="2">
    <citation type="submission" date="2025-08" db="UniProtKB">
        <authorList>
            <consortium name="RefSeq"/>
        </authorList>
    </citation>
    <scope>IDENTIFICATION</scope>
    <source>
        <strain evidence="14">S238N-H82</strain>
        <tissue evidence="14">Testes</tissue>
    </source>
</reference>
<evidence type="ECO:0000256" key="4">
    <source>
        <dbReference type="ARBA" id="ARBA00022475"/>
    </source>
</evidence>
<keyword evidence="8" id="KW-0406">Ion transport</keyword>
<reference evidence="13" key="1">
    <citation type="journal article" date="2020" name="Nat. Ecol. Evol.">
        <title>Deeply conserved synteny resolves early events in vertebrate evolution.</title>
        <authorList>
            <person name="Simakov O."/>
            <person name="Marletaz F."/>
            <person name="Yue J.X."/>
            <person name="O'Connell B."/>
            <person name="Jenkins J."/>
            <person name="Brandt A."/>
            <person name="Calef R."/>
            <person name="Tung C.H."/>
            <person name="Huang T.K."/>
            <person name="Schmutz J."/>
            <person name="Satoh N."/>
            <person name="Yu J.K."/>
            <person name="Putnam N.H."/>
            <person name="Green R.E."/>
            <person name="Rokhsar D.S."/>
        </authorList>
    </citation>
    <scope>NUCLEOTIDE SEQUENCE [LARGE SCALE GENOMIC DNA]</scope>
    <source>
        <strain evidence="13">S238N-H82</strain>
    </source>
</reference>
<evidence type="ECO:0000256" key="11">
    <source>
        <dbReference type="SAM" id="MobiDB-lite"/>
    </source>
</evidence>
<evidence type="ECO:0000256" key="7">
    <source>
        <dbReference type="ARBA" id="ARBA00022989"/>
    </source>
</evidence>
<dbReference type="Pfam" id="PF03189">
    <property type="entry name" value="Otopetrin"/>
    <property type="match status" value="2"/>
</dbReference>
<evidence type="ECO:0000313" key="14">
    <source>
        <dbReference type="RefSeq" id="XP_035683132.1"/>
    </source>
</evidence>